<comment type="caution">
    <text evidence="1">The sequence shown here is derived from an EMBL/GenBank/DDBJ whole genome shotgun (WGS) entry which is preliminary data.</text>
</comment>
<keyword evidence="2" id="KW-1185">Reference proteome</keyword>
<sequence length="76" mass="8483">MAIELTDELIELERKAWAAQREALAGPYSAEAWLPWREATEQVQAGITAHAEATGQNRYEVEAEVKRIARHPGPEA</sequence>
<organism evidence="1 2">
    <name type="scientific">Streptomyces violascens</name>
    <dbReference type="NCBI Taxonomy" id="67381"/>
    <lineage>
        <taxon>Bacteria</taxon>
        <taxon>Bacillati</taxon>
        <taxon>Actinomycetota</taxon>
        <taxon>Actinomycetes</taxon>
        <taxon>Kitasatosporales</taxon>
        <taxon>Streptomycetaceae</taxon>
        <taxon>Streptomyces</taxon>
    </lineage>
</organism>
<dbReference type="RefSeq" id="WP_189963468.1">
    <property type="nucleotide sequence ID" value="NZ_BMUA01000008.1"/>
</dbReference>
<gene>
    <name evidence="1" type="ORF">Sviol_63450</name>
</gene>
<evidence type="ECO:0000313" key="2">
    <source>
        <dbReference type="Proteomes" id="UP001050808"/>
    </source>
</evidence>
<reference evidence="1" key="1">
    <citation type="submission" date="2024-05" db="EMBL/GenBank/DDBJ databases">
        <title>Whole genome shotgun sequence of Streptomyces violascens NBRC 12920.</title>
        <authorList>
            <person name="Komaki H."/>
            <person name="Tamura T."/>
        </authorList>
    </citation>
    <scope>NUCLEOTIDE SEQUENCE</scope>
    <source>
        <strain evidence="1">NBRC 12920</strain>
    </source>
</reference>
<protein>
    <submittedName>
        <fullName evidence="1">Uncharacterized protein</fullName>
    </submittedName>
</protein>
<dbReference type="EMBL" id="BNDY01000017">
    <property type="protein sequence ID" value="GHI41937.1"/>
    <property type="molecule type" value="Genomic_DNA"/>
</dbReference>
<accession>A0ABQ3QXD1</accession>
<name>A0ABQ3QXD1_9ACTN</name>
<proteinExistence type="predicted"/>
<evidence type="ECO:0000313" key="1">
    <source>
        <dbReference type="EMBL" id="GHI41937.1"/>
    </source>
</evidence>
<dbReference type="Proteomes" id="UP001050808">
    <property type="component" value="Unassembled WGS sequence"/>
</dbReference>